<gene>
    <name evidence="2" type="ORF">ACFYZM_18605</name>
</gene>
<reference evidence="2 3" key="1">
    <citation type="submission" date="2024-10" db="EMBL/GenBank/DDBJ databases">
        <title>The Natural Products Discovery Center: Release of the First 8490 Sequenced Strains for Exploring Actinobacteria Biosynthetic Diversity.</title>
        <authorList>
            <person name="Kalkreuter E."/>
            <person name="Kautsar S.A."/>
            <person name="Yang D."/>
            <person name="Bader C.D."/>
            <person name="Teijaro C.N."/>
            <person name="Fluegel L."/>
            <person name="Davis C.M."/>
            <person name="Simpson J.R."/>
            <person name="Lauterbach L."/>
            <person name="Steele A.D."/>
            <person name="Gui C."/>
            <person name="Meng S."/>
            <person name="Li G."/>
            <person name="Viehrig K."/>
            <person name="Ye F."/>
            <person name="Su P."/>
            <person name="Kiefer A.F."/>
            <person name="Nichols A."/>
            <person name="Cepeda A.J."/>
            <person name="Yan W."/>
            <person name="Fan B."/>
            <person name="Jiang Y."/>
            <person name="Adhikari A."/>
            <person name="Zheng C.-J."/>
            <person name="Schuster L."/>
            <person name="Cowan T.M."/>
            <person name="Smanski M.J."/>
            <person name="Chevrette M.G."/>
            <person name="De Carvalho L.P.S."/>
            <person name="Shen B."/>
        </authorList>
    </citation>
    <scope>NUCLEOTIDE SEQUENCE [LARGE SCALE GENOMIC DNA]</scope>
    <source>
        <strain evidence="2 3">NPDC001650</strain>
    </source>
</reference>
<dbReference type="EMBL" id="JBIAUT010000006">
    <property type="protein sequence ID" value="MFF4218274.1"/>
    <property type="molecule type" value="Genomic_DNA"/>
</dbReference>
<organism evidence="2 3">
    <name type="scientific">Streptomyces nondiastaticus</name>
    <dbReference type="NCBI Taxonomy" id="3154512"/>
    <lineage>
        <taxon>Bacteria</taxon>
        <taxon>Bacillati</taxon>
        <taxon>Actinomycetota</taxon>
        <taxon>Actinomycetes</taxon>
        <taxon>Kitasatosporales</taxon>
        <taxon>Streptomycetaceae</taxon>
        <taxon>Streptomyces</taxon>
    </lineage>
</organism>
<feature type="region of interest" description="Disordered" evidence="1">
    <location>
        <begin position="1"/>
        <end position="20"/>
    </location>
</feature>
<proteinExistence type="predicted"/>
<protein>
    <submittedName>
        <fullName evidence="2">Uncharacterized protein</fullName>
    </submittedName>
</protein>
<sequence length="116" mass="12831">MSTAPTSARPPAENAEKAENAGNDVWRLLRGDTLVGTITVNDADFPWLVGRFAAEPAFEEVRPWFDEVLALLAADDLDRFDAVYDPIAEALTLVSPKGPVSEFLLYVEGDEARFRY</sequence>
<evidence type="ECO:0000313" key="2">
    <source>
        <dbReference type="EMBL" id="MFF4218274.1"/>
    </source>
</evidence>
<accession>A0ABW6U0B3</accession>
<keyword evidence="3" id="KW-1185">Reference proteome</keyword>
<dbReference type="RefSeq" id="WP_388628362.1">
    <property type="nucleotide sequence ID" value="NZ_JBIAUT010000006.1"/>
</dbReference>
<comment type="caution">
    <text evidence="2">The sequence shown here is derived from an EMBL/GenBank/DDBJ whole genome shotgun (WGS) entry which is preliminary data.</text>
</comment>
<evidence type="ECO:0000313" key="3">
    <source>
        <dbReference type="Proteomes" id="UP001602123"/>
    </source>
</evidence>
<evidence type="ECO:0000256" key="1">
    <source>
        <dbReference type="SAM" id="MobiDB-lite"/>
    </source>
</evidence>
<dbReference type="Proteomes" id="UP001602123">
    <property type="component" value="Unassembled WGS sequence"/>
</dbReference>
<name>A0ABW6U0B3_9ACTN</name>